<reference evidence="8 9" key="1">
    <citation type="submission" date="2024-03" db="EMBL/GenBank/DDBJ databases">
        <title>Actinomycetospora sp. OC33-EN08, a novel actinomycete isolated from wild orchid (Aerides multiflora).</title>
        <authorList>
            <person name="Suriyachadkun C."/>
        </authorList>
    </citation>
    <scope>NUCLEOTIDE SEQUENCE [LARGE SCALE GENOMIC DNA]</scope>
    <source>
        <strain evidence="8 9">OC33-EN08</strain>
    </source>
</reference>
<dbReference type="Gene3D" id="3.40.462.20">
    <property type="match status" value="1"/>
</dbReference>
<dbReference type="PANTHER" id="PTHR42973">
    <property type="entry name" value="BINDING OXIDOREDUCTASE, PUTATIVE (AFU_ORTHOLOGUE AFUA_1G17690)-RELATED"/>
    <property type="match status" value="1"/>
</dbReference>
<dbReference type="PANTHER" id="PTHR42973:SF39">
    <property type="entry name" value="FAD-BINDING PCMH-TYPE DOMAIN-CONTAINING PROTEIN"/>
    <property type="match status" value="1"/>
</dbReference>
<sequence length="463" mass="48347">MTTVESIARGQGLEPSRVVTEVDEATLPMWNAATPAGANVVVRCRDTADVQAAIRTARAAGLGLSVFSGGNDWAGRSVLDGGLVADISALDHIEVDVESRTARVGGGARSDLVSRETEEAGLTPVTGTVGLVHMLGLTLGGGYGPLNGRFGLACDNLVSAELVTADATVVRVDEQNDPDLLWALRGGGGNFGVVTSAVVRLHEVGPVYTGMIIFPWSQATSVLTGLNPLLSSCPDELSLQTVISSGPDGDPFVAVMPTWSGSLAEGPAAVAPVEALGDPIAVDMGTSAWHAAMTGVSASFPPGRHVRIRTRNVPDFSPRVVERLVTAGSSRNSPYSALSIHPFHGAATRIPLESAAFGERRRHQMVEIVGMWLSGDESGARDGEWADEVHRSLADDAMPGGYVNLLAADDRNQVRSAYGPNTDCLLAVKDRVDPTGVFTATPLPSDDRRAAHPSAPADTVRAR</sequence>
<evidence type="ECO:0000256" key="6">
    <source>
        <dbReference type="SAM" id="MobiDB-lite"/>
    </source>
</evidence>
<dbReference type="Gene3D" id="3.30.465.10">
    <property type="match status" value="1"/>
</dbReference>
<dbReference type="Pfam" id="PF08031">
    <property type="entry name" value="BBE"/>
    <property type="match status" value="1"/>
</dbReference>
<dbReference type="InterPro" id="IPR050416">
    <property type="entry name" value="FAD-linked_Oxidoreductase"/>
</dbReference>
<evidence type="ECO:0000256" key="5">
    <source>
        <dbReference type="ARBA" id="ARBA00023002"/>
    </source>
</evidence>
<comment type="caution">
    <text evidence="8">The sequence shown here is derived from an EMBL/GenBank/DDBJ whole genome shotgun (WGS) entry which is preliminary data.</text>
</comment>
<dbReference type="Gene3D" id="3.30.43.10">
    <property type="entry name" value="Uridine Diphospho-n-acetylenolpyruvylglucosamine Reductase, domain 2"/>
    <property type="match status" value="1"/>
</dbReference>
<dbReference type="InterPro" id="IPR016167">
    <property type="entry name" value="FAD-bd_PCMH_sub1"/>
</dbReference>
<dbReference type="InterPro" id="IPR006094">
    <property type="entry name" value="Oxid_FAD_bind_N"/>
</dbReference>
<evidence type="ECO:0000313" key="9">
    <source>
        <dbReference type="Proteomes" id="UP001385809"/>
    </source>
</evidence>
<dbReference type="Pfam" id="PF01565">
    <property type="entry name" value="FAD_binding_4"/>
    <property type="match status" value="1"/>
</dbReference>
<name>A0ABU8MUC1_9PSEU</name>
<evidence type="ECO:0000256" key="2">
    <source>
        <dbReference type="ARBA" id="ARBA00005466"/>
    </source>
</evidence>
<keyword evidence="5" id="KW-0560">Oxidoreductase</keyword>
<dbReference type="InterPro" id="IPR016166">
    <property type="entry name" value="FAD-bd_PCMH"/>
</dbReference>
<comment type="cofactor">
    <cofactor evidence="1">
        <name>FAD</name>
        <dbReference type="ChEBI" id="CHEBI:57692"/>
    </cofactor>
</comment>
<accession>A0ABU8MUC1</accession>
<protein>
    <submittedName>
        <fullName evidence="8">FAD-binding oxidoreductase</fullName>
    </submittedName>
</protein>
<proteinExistence type="inferred from homology"/>
<feature type="region of interest" description="Disordered" evidence="6">
    <location>
        <begin position="439"/>
        <end position="463"/>
    </location>
</feature>
<dbReference type="SUPFAM" id="SSF56176">
    <property type="entry name" value="FAD-binding/transporter-associated domain-like"/>
    <property type="match status" value="1"/>
</dbReference>
<evidence type="ECO:0000256" key="1">
    <source>
        <dbReference type="ARBA" id="ARBA00001974"/>
    </source>
</evidence>
<dbReference type="InterPro" id="IPR012951">
    <property type="entry name" value="BBE"/>
</dbReference>
<keyword evidence="4" id="KW-0274">FAD</keyword>
<organism evidence="8 9">
    <name type="scientific">Actinomycetospora aurantiaca</name>
    <dbReference type="NCBI Taxonomy" id="3129233"/>
    <lineage>
        <taxon>Bacteria</taxon>
        <taxon>Bacillati</taxon>
        <taxon>Actinomycetota</taxon>
        <taxon>Actinomycetes</taxon>
        <taxon>Pseudonocardiales</taxon>
        <taxon>Pseudonocardiaceae</taxon>
        <taxon>Actinomycetospora</taxon>
    </lineage>
</organism>
<feature type="domain" description="FAD-binding PCMH-type" evidence="7">
    <location>
        <begin position="33"/>
        <end position="204"/>
    </location>
</feature>
<dbReference type="EMBL" id="JBBEGN010000013">
    <property type="protein sequence ID" value="MEJ2870516.1"/>
    <property type="molecule type" value="Genomic_DNA"/>
</dbReference>
<dbReference type="InterPro" id="IPR036318">
    <property type="entry name" value="FAD-bd_PCMH-like_sf"/>
</dbReference>
<comment type="similarity">
    <text evidence="2">Belongs to the oxygen-dependent FAD-linked oxidoreductase family.</text>
</comment>
<keyword evidence="9" id="KW-1185">Reference proteome</keyword>
<keyword evidence="3" id="KW-0285">Flavoprotein</keyword>
<dbReference type="PROSITE" id="PS51387">
    <property type="entry name" value="FAD_PCMH"/>
    <property type="match status" value="1"/>
</dbReference>
<dbReference type="InterPro" id="IPR016169">
    <property type="entry name" value="FAD-bd_PCMH_sub2"/>
</dbReference>
<dbReference type="Proteomes" id="UP001385809">
    <property type="component" value="Unassembled WGS sequence"/>
</dbReference>
<evidence type="ECO:0000259" key="7">
    <source>
        <dbReference type="PROSITE" id="PS51387"/>
    </source>
</evidence>
<evidence type="ECO:0000256" key="3">
    <source>
        <dbReference type="ARBA" id="ARBA00022630"/>
    </source>
</evidence>
<gene>
    <name evidence="8" type="ORF">WCD74_22300</name>
</gene>
<evidence type="ECO:0000313" key="8">
    <source>
        <dbReference type="EMBL" id="MEJ2870516.1"/>
    </source>
</evidence>
<dbReference type="RefSeq" id="WP_337697086.1">
    <property type="nucleotide sequence ID" value="NZ_JBBEGN010000013.1"/>
</dbReference>
<evidence type="ECO:0000256" key="4">
    <source>
        <dbReference type="ARBA" id="ARBA00022827"/>
    </source>
</evidence>